<organism evidence="3 4">
    <name type="scientific">Pseudoalteromonas phenolica</name>
    <dbReference type="NCBI Taxonomy" id="161398"/>
    <lineage>
        <taxon>Bacteria</taxon>
        <taxon>Pseudomonadati</taxon>
        <taxon>Pseudomonadota</taxon>
        <taxon>Gammaproteobacteria</taxon>
        <taxon>Alteromonadales</taxon>
        <taxon>Pseudoalteromonadaceae</taxon>
        <taxon>Pseudoalteromonas</taxon>
    </lineage>
</organism>
<dbReference type="PATRIC" id="fig|161398.10.peg.1474"/>
<dbReference type="EMBL" id="CP013187">
    <property type="protein sequence ID" value="ALO41954.1"/>
    <property type="molecule type" value="Genomic_DNA"/>
</dbReference>
<dbReference type="Pfam" id="PF07603">
    <property type="entry name" value="Lcl_C"/>
    <property type="match status" value="1"/>
</dbReference>
<evidence type="ECO:0000256" key="1">
    <source>
        <dbReference type="SAM" id="SignalP"/>
    </source>
</evidence>
<reference evidence="3 4" key="1">
    <citation type="submission" date="2015-11" db="EMBL/GenBank/DDBJ databases">
        <authorList>
            <person name="Zhang Y."/>
            <person name="Guo Z."/>
        </authorList>
    </citation>
    <scope>NUCLEOTIDE SEQUENCE [LARGE SCALE GENOMIC DNA]</scope>
    <source>
        <strain evidence="3 4">KCTC 12086</strain>
    </source>
</reference>
<evidence type="ECO:0000259" key="2">
    <source>
        <dbReference type="Pfam" id="PF07603"/>
    </source>
</evidence>
<accession>A0A0S2K1W2</accession>
<dbReference type="InterPro" id="IPR011460">
    <property type="entry name" value="Lcl_C"/>
</dbReference>
<evidence type="ECO:0000313" key="3">
    <source>
        <dbReference type="EMBL" id="ALO41954.1"/>
    </source>
</evidence>
<dbReference type="STRING" id="161398.PP2015_1450"/>
<dbReference type="KEGG" id="pphe:PP2015_1450"/>
<proteinExistence type="predicted"/>
<dbReference type="Proteomes" id="UP000061457">
    <property type="component" value="Chromosome I"/>
</dbReference>
<feature type="domain" description="Lcl C-terminal" evidence="2">
    <location>
        <begin position="54"/>
        <end position="202"/>
    </location>
</feature>
<feature type="chain" id="PRO_5006600920" description="Lcl C-terminal domain-containing protein" evidence="1">
    <location>
        <begin position="19"/>
        <end position="216"/>
    </location>
</feature>
<evidence type="ECO:0000313" key="4">
    <source>
        <dbReference type="Proteomes" id="UP000061457"/>
    </source>
</evidence>
<sequence length="216" mass="24993">MMLKRLLLSIGFFTVCLAAGQLIQSEQSIPIDNRFYKVSNDGQLITAWKGPWACVFDEKENLLWEVKRDDESIHDGYWSYSWFNDQIGVKNSGDCYFESERCDTQDLIRQANQHGLCQVTGWRLPTQQEVEAILQTQDKPQQAMLSTDYFRHIKAGDYWTQDAEQPLEGHYRHLDKGAIAVDFYQGRFHTLPYRNAAFVMLVTSELPNSIKEANAQ</sequence>
<keyword evidence="1" id="KW-0732">Signal</keyword>
<dbReference type="RefSeq" id="WP_128724751.1">
    <property type="nucleotide sequence ID" value="NZ_CP013187.1"/>
</dbReference>
<dbReference type="OrthoDB" id="9815730at2"/>
<dbReference type="AlphaFoldDB" id="A0A0S2K1W2"/>
<protein>
    <recommendedName>
        <fullName evidence="2">Lcl C-terminal domain-containing protein</fullName>
    </recommendedName>
</protein>
<gene>
    <name evidence="3" type="ORF">PP2015_1450</name>
</gene>
<keyword evidence="4" id="KW-1185">Reference proteome</keyword>
<feature type="signal peptide" evidence="1">
    <location>
        <begin position="1"/>
        <end position="18"/>
    </location>
</feature>
<name>A0A0S2K1W2_9GAMM</name>